<dbReference type="AlphaFoldDB" id="A0AAW2HGS3"/>
<feature type="region of interest" description="Disordered" evidence="3">
    <location>
        <begin position="463"/>
        <end position="492"/>
    </location>
</feature>
<dbReference type="PANTHER" id="PTHR23119">
    <property type="entry name" value="DISCS LARGE"/>
    <property type="match status" value="1"/>
</dbReference>
<proteinExistence type="predicted"/>
<dbReference type="GO" id="GO:0045197">
    <property type="term" value="P:establishment or maintenance of epithelial cell apical/basal polarity"/>
    <property type="evidence" value="ECO:0007669"/>
    <property type="project" value="TreeGrafter"/>
</dbReference>
<dbReference type="GO" id="GO:0016323">
    <property type="term" value="C:basolateral plasma membrane"/>
    <property type="evidence" value="ECO:0007669"/>
    <property type="project" value="TreeGrafter"/>
</dbReference>
<dbReference type="PROSITE" id="PS51450">
    <property type="entry name" value="LRR"/>
    <property type="match status" value="5"/>
</dbReference>
<dbReference type="EMBL" id="JARGDH010000005">
    <property type="protein sequence ID" value="KAL0268899.1"/>
    <property type="molecule type" value="Genomic_DNA"/>
</dbReference>
<dbReference type="GO" id="GO:0098968">
    <property type="term" value="P:neurotransmitter receptor transport postsynaptic membrane to endosome"/>
    <property type="evidence" value="ECO:0007669"/>
    <property type="project" value="TreeGrafter"/>
</dbReference>
<reference evidence="4" key="1">
    <citation type="journal article" date="2024" name="Gigascience">
        <title>Chromosome-level genome of the poultry shaft louse Menopon gallinae provides insight into the host-switching and adaptive evolution of parasitic lice.</title>
        <authorList>
            <person name="Xu Y."/>
            <person name="Ma L."/>
            <person name="Liu S."/>
            <person name="Liang Y."/>
            <person name="Liu Q."/>
            <person name="He Z."/>
            <person name="Tian L."/>
            <person name="Duan Y."/>
            <person name="Cai W."/>
            <person name="Li H."/>
            <person name="Song F."/>
        </authorList>
    </citation>
    <scope>NUCLEOTIDE SEQUENCE</scope>
    <source>
        <strain evidence="4">Cailab_2023a</strain>
    </source>
</reference>
<dbReference type="SUPFAM" id="SSF52047">
    <property type="entry name" value="RNI-like"/>
    <property type="match status" value="1"/>
</dbReference>
<dbReference type="InterPro" id="IPR003591">
    <property type="entry name" value="Leu-rich_rpt_typical-subtyp"/>
</dbReference>
<dbReference type="InterPro" id="IPR050614">
    <property type="entry name" value="Synaptic_Scaffolding_LAP-MAGUK"/>
</dbReference>
<dbReference type="SMART" id="SM00369">
    <property type="entry name" value="LRR_TYP"/>
    <property type="match status" value="9"/>
</dbReference>
<organism evidence="4">
    <name type="scientific">Menopon gallinae</name>
    <name type="common">poultry shaft louse</name>
    <dbReference type="NCBI Taxonomy" id="328185"/>
    <lineage>
        <taxon>Eukaryota</taxon>
        <taxon>Metazoa</taxon>
        <taxon>Ecdysozoa</taxon>
        <taxon>Arthropoda</taxon>
        <taxon>Hexapoda</taxon>
        <taxon>Insecta</taxon>
        <taxon>Pterygota</taxon>
        <taxon>Neoptera</taxon>
        <taxon>Paraneoptera</taxon>
        <taxon>Psocodea</taxon>
        <taxon>Troctomorpha</taxon>
        <taxon>Phthiraptera</taxon>
        <taxon>Amblycera</taxon>
        <taxon>Menoponidae</taxon>
        <taxon>Menopon</taxon>
    </lineage>
</organism>
<dbReference type="GO" id="GO:0098887">
    <property type="term" value="P:neurotransmitter receptor transport, endosome to postsynaptic membrane"/>
    <property type="evidence" value="ECO:0007669"/>
    <property type="project" value="TreeGrafter"/>
</dbReference>
<keyword evidence="2" id="KW-0677">Repeat</keyword>
<protein>
    <submittedName>
        <fullName evidence="4">Uncharacterized protein</fullName>
    </submittedName>
</protein>
<evidence type="ECO:0000256" key="1">
    <source>
        <dbReference type="ARBA" id="ARBA00022614"/>
    </source>
</evidence>
<dbReference type="GO" id="GO:0045211">
    <property type="term" value="C:postsynaptic membrane"/>
    <property type="evidence" value="ECO:0007669"/>
    <property type="project" value="TreeGrafter"/>
</dbReference>
<dbReference type="GO" id="GO:0005912">
    <property type="term" value="C:adherens junction"/>
    <property type="evidence" value="ECO:0007669"/>
    <property type="project" value="TreeGrafter"/>
</dbReference>
<dbReference type="Pfam" id="PF00560">
    <property type="entry name" value="LRR_1"/>
    <property type="match status" value="1"/>
</dbReference>
<evidence type="ECO:0000256" key="2">
    <source>
        <dbReference type="ARBA" id="ARBA00022737"/>
    </source>
</evidence>
<name>A0AAW2HGS3_9NEOP</name>
<dbReference type="GO" id="GO:0019901">
    <property type="term" value="F:protein kinase binding"/>
    <property type="evidence" value="ECO:0007669"/>
    <property type="project" value="TreeGrafter"/>
</dbReference>
<dbReference type="Pfam" id="PF13855">
    <property type="entry name" value="LRR_8"/>
    <property type="match status" value="1"/>
</dbReference>
<dbReference type="GO" id="GO:0098609">
    <property type="term" value="P:cell-cell adhesion"/>
    <property type="evidence" value="ECO:0007669"/>
    <property type="project" value="TreeGrafter"/>
</dbReference>
<dbReference type="GO" id="GO:0014069">
    <property type="term" value="C:postsynaptic density"/>
    <property type="evidence" value="ECO:0007669"/>
    <property type="project" value="TreeGrafter"/>
</dbReference>
<accession>A0AAW2HGS3</accession>
<dbReference type="InterPro" id="IPR032675">
    <property type="entry name" value="LRR_dom_sf"/>
</dbReference>
<dbReference type="PANTHER" id="PTHR23119:SF50">
    <property type="entry name" value="PDZ DOMAIN-CONTAINING PROTEIN"/>
    <property type="match status" value="1"/>
</dbReference>
<dbReference type="InterPro" id="IPR001611">
    <property type="entry name" value="Leu-rich_rpt"/>
</dbReference>
<keyword evidence="1" id="KW-0433">Leucine-rich repeat</keyword>
<evidence type="ECO:0000313" key="4">
    <source>
        <dbReference type="EMBL" id="KAL0268899.1"/>
    </source>
</evidence>
<sequence>MGVVGSCCRERRDDVLLVTKMDLSHCGCVEVPNVVFNAERCIETLILASNQISSLPPQLFHCQELKHLNLNDNCLCSIPPAIGSLMHLVSLKLDKNNLQDLPENLKCCRKLKRLSLSHNQWKQVPSIATQLISLEELYLNDCELSFLPASVGRLTKLKILELRNNNLCNLPLSMARLTSLSRLDIGNNEFTEFPACINSLKGLTELLIDNNDIEEITDIRNLCNLEHFDASYNHISSVSETIGFCTNLNMLNLSFNYLEQLPDTMANIERLETLHLEMNELTEIPKNIGKLKNLEDLNICSNRLCNIPISVGLLRKLKNLNLSRNTIEEFPPEIGSCTKLAIINAGYNRLQVLPSEIGYLNNLKVLDLVGNFLMYLPITIINLRSIRAIWLSANQNVPLIPFTEDINIASGERFLTNIALPQLGEIPLGTHENNTENKVVVSEKSASWSKKIRFAEDDDILPGKLHRTPTPFPKELRSPNRKQHVRSEESKSNANYVNVIDGKACEGELQPPAAPITKNGSGLMNFTESCVTKIREANIRRNNKDCIPDVQESYARDRVPNIDCDYLQESNVDYLPMSEANQINPVTFPNGSVQEDEPQYNRFNGLTRNDNIELPLQYNSIVNRNDEMQPHIQPEELAGGQRLNDQTDQFRLQNGNLKANDNLRNEKIIYSNMVSNEDDVKPRQDFPEQDFKLDAQAIREMYHNDLISGKEVTLPGGGISKLTQRNGVYEATSQNRPNYLNAQYYKYPERKVDSQSTNKVPKPLTKIEMITLTEKMRSKNMSPPCYEIAKMYSTKAALFEQNRLENCN</sequence>
<dbReference type="SMART" id="SM00364">
    <property type="entry name" value="LRR_BAC"/>
    <property type="match status" value="7"/>
</dbReference>
<dbReference type="Gene3D" id="3.80.10.10">
    <property type="entry name" value="Ribonuclease Inhibitor"/>
    <property type="match status" value="4"/>
</dbReference>
<gene>
    <name evidence="4" type="ORF">PYX00_010683</name>
</gene>
<dbReference type="GO" id="GO:0043113">
    <property type="term" value="P:receptor clustering"/>
    <property type="evidence" value="ECO:0007669"/>
    <property type="project" value="TreeGrafter"/>
</dbReference>
<evidence type="ECO:0000256" key="3">
    <source>
        <dbReference type="SAM" id="MobiDB-lite"/>
    </source>
</evidence>
<comment type="caution">
    <text evidence="4">The sequence shown here is derived from an EMBL/GenBank/DDBJ whole genome shotgun (WGS) entry which is preliminary data.</text>
</comment>